<organism evidence="2">
    <name type="scientific">marine sediment metagenome</name>
    <dbReference type="NCBI Taxonomy" id="412755"/>
    <lineage>
        <taxon>unclassified sequences</taxon>
        <taxon>metagenomes</taxon>
        <taxon>ecological metagenomes</taxon>
    </lineage>
</organism>
<comment type="caution">
    <text evidence="2">The sequence shown here is derived from an EMBL/GenBank/DDBJ whole genome shotgun (WGS) entry which is preliminary data.</text>
</comment>
<sequence length="157" mass="18074">MNKSFWDRIQELKEIINGGVEPVEPMDEVHLRTKLVKIALGMYLLQSVIIALWWSIRDSAFGPWLIPISSFLQVGWFWNKVTDSWKVARGYVYQRMDTSVESSTQSFYQPPTIHIQNAPITENAQTIRVQLDTTSARESVIDTDDPLRSNPIFGDDE</sequence>
<evidence type="ECO:0000313" key="2">
    <source>
        <dbReference type="EMBL" id="KKL91431.1"/>
    </source>
</evidence>
<keyword evidence="1" id="KW-0812">Transmembrane</keyword>
<feature type="transmembrane region" description="Helical" evidence="1">
    <location>
        <begin position="35"/>
        <end position="55"/>
    </location>
</feature>
<dbReference type="EMBL" id="LAZR01019732">
    <property type="protein sequence ID" value="KKL91431.1"/>
    <property type="molecule type" value="Genomic_DNA"/>
</dbReference>
<evidence type="ECO:0000256" key="1">
    <source>
        <dbReference type="SAM" id="Phobius"/>
    </source>
</evidence>
<gene>
    <name evidence="2" type="ORF">LCGC14_1894770</name>
</gene>
<feature type="transmembrane region" description="Helical" evidence="1">
    <location>
        <begin position="61"/>
        <end position="79"/>
    </location>
</feature>
<dbReference type="AlphaFoldDB" id="A0A0F9GLQ8"/>
<keyword evidence="1" id="KW-1133">Transmembrane helix</keyword>
<reference evidence="2" key="1">
    <citation type="journal article" date="2015" name="Nature">
        <title>Complex archaea that bridge the gap between prokaryotes and eukaryotes.</title>
        <authorList>
            <person name="Spang A."/>
            <person name="Saw J.H."/>
            <person name="Jorgensen S.L."/>
            <person name="Zaremba-Niedzwiedzka K."/>
            <person name="Martijn J."/>
            <person name="Lind A.E."/>
            <person name="van Eijk R."/>
            <person name="Schleper C."/>
            <person name="Guy L."/>
            <person name="Ettema T.J."/>
        </authorList>
    </citation>
    <scope>NUCLEOTIDE SEQUENCE</scope>
</reference>
<evidence type="ECO:0008006" key="3">
    <source>
        <dbReference type="Google" id="ProtNLM"/>
    </source>
</evidence>
<protein>
    <recommendedName>
        <fullName evidence="3">2TM domain-containing protein</fullName>
    </recommendedName>
</protein>
<name>A0A0F9GLQ8_9ZZZZ</name>
<proteinExistence type="predicted"/>
<accession>A0A0F9GLQ8</accession>
<keyword evidence="1" id="KW-0472">Membrane</keyword>